<dbReference type="EMBL" id="BLXT01003762">
    <property type="protein sequence ID" value="GFO06120.1"/>
    <property type="molecule type" value="Genomic_DNA"/>
</dbReference>
<comment type="caution">
    <text evidence="1">The sequence shown here is derived from an EMBL/GenBank/DDBJ whole genome shotgun (WGS) entry which is preliminary data.</text>
</comment>
<dbReference type="Proteomes" id="UP000735302">
    <property type="component" value="Unassembled WGS sequence"/>
</dbReference>
<organism evidence="1 2">
    <name type="scientific">Plakobranchus ocellatus</name>
    <dbReference type="NCBI Taxonomy" id="259542"/>
    <lineage>
        <taxon>Eukaryota</taxon>
        <taxon>Metazoa</taxon>
        <taxon>Spiralia</taxon>
        <taxon>Lophotrochozoa</taxon>
        <taxon>Mollusca</taxon>
        <taxon>Gastropoda</taxon>
        <taxon>Heterobranchia</taxon>
        <taxon>Euthyneura</taxon>
        <taxon>Panpulmonata</taxon>
        <taxon>Sacoglossa</taxon>
        <taxon>Placobranchoidea</taxon>
        <taxon>Plakobranchidae</taxon>
        <taxon>Plakobranchus</taxon>
    </lineage>
</organism>
<accession>A0AAV4AH80</accession>
<keyword evidence="2" id="KW-1185">Reference proteome</keyword>
<reference evidence="1 2" key="1">
    <citation type="journal article" date="2021" name="Elife">
        <title>Chloroplast acquisition without the gene transfer in kleptoplastic sea slugs, Plakobranchus ocellatus.</title>
        <authorList>
            <person name="Maeda T."/>
            <person name="Takahashi S."/>
            <person name="Yoshida T."/>
            <person name="Shimamura S."/>
            <person name="Takaki Y."/>
            <person name="Nagai Y."/>
            <person name="Toyoda A."/>
            <person name="Suzuki Y."/>
            <person name="Arimoto A."/>
            <person name="Ishii H."/>
            <person name="Satoh N."/>
            <person name="Nishiyama T."/>
            <person name="Hasebe M."/>
            <person name="Maruyama T."/>
            <person name="Minagawa J."/>
            <person name="Obokata J."/>
            <person name="Shigenobu S."/>
        </authorList>
    </citation>
    <scope>NUCLEOTIDE SEQUENCE [LARGE SCALE GENOMIC DNA]</scope>
</reference>
<dbReference type="AlphaFoldDB" id="A0AAV4AH80"/>
<sequence length="108" mass="11890">MCYVRPCGGKSFDKKLHDYRTDLLDEDVSTYFLFCNAHFLLGLALEVENVVRVVEKKVKAGGLLGRDNDPAFSRFANSKENAATLLVRMTAEVLGPIGKVSRGVVAIL</sequence>
<proteinExistence type="predicted"/>
<name>A0AAV4AH80_9GAST</name>
<evidence type="ECO:0000313" key="2">
    <source>
        <dbReference type="Proteomes" id="UP000735302"/>
    </source>
</evidence>
<evidence type="ECO:0000313" key="1">
    <source>
        <dbReference type="EMBL" id="GFO06120.1"/>
    </source>
</evidence>
<gene>
    <name evidence="1" type="ORF">PoB_003262500</name>
</gene>
<protein>
    <submittedName>
        <fullName evidence="1">Uncharacterized protein</fullName>
    </submittedName>
</protein>